<reference evidence="1 2" key="1">
    <citation type="submission" date="2021-06" db="EMBL/GenBank/DDBJ databases">
        <title>Caerostris extrusa draft genome.</title>
        <authorList>
            <person name="Kono N."/>
            <person name="Arakawa K."/>
        </authorList>
    </citation>
    <scope>NUCLEOTIDE SEQUENCE [LARGE SCALE GENOMIC DNA]</scope>
</reference>
<sequence>MPKVVNNSIVVINNVVSNNIVVNVDNVISHNIVVYVNNVVGNIVNIPAVIPCSAEGIPPQHFSLAVGQDRKGPVFTIEPPNRVEFSNTTGAVIPCSAEGDPTTNHPMGPCPGWQLHFRHSRTPACSAGRITDVPTFQSGRSKA</sequence>
<comment type="caution">
    <text evidence="1">The sequence shown here is derived from an EMBL/GenBank/DDBJ whole genome shotgun (WGS) entry which is preliminary data.</text>
</comment>
<dbReference type="AlphaFoldDB" id="A0AAV4MVN2"/>
<protein>
    <submittedName>
        <fullName evidence="1">Uncharacterized protein</fullName>
    </submittedName>
</protein>
<accession>A0AAV4MVN2</accession>
<gene>
    <name evidence="1" type="ORF">CEXT_418291</name>
</gene>
<organism evidence="1 2">
    <name type="scientific">Caerostris extrusa</name>
    <name type="common">Bark spider</name>
    <name type="synonym">Caerostris bankana</name>
    <dbReference type="NCBI Taxonomy" id="172846"/>
    <lineage>
        <taxon>Eukaryota</taxon>
        <taxon>Metazoa</taxon>
        <taxon>Ecdysozoa</taxon>
        <taxon>Arthropoda</taxon>
        <taxon>Chelicerata</taxon>
        <taxon>Arachnida</taxon>
        <taxon>Araneae</taxon>
        <taxon>Araneomorphae</taxon>
        <taxon>Entelegynae</taxon>
        <taxon>Araneoidea</taxon>
        <taxon>Araneidae</taxon>
        <taxon>Caerostris</taxon>
    </lineage>
</organism>
<dbReference type="Proteomes" id="UP001054945">
    <property type="component" value="Unassembled WGS sequence"/>
</dbReference>
<keyword evidence="2" id="KW-1185">Reference proteome</keyword>
<name>A0AAV4MVN2_CAEEX</name>
<dbReference type="EMBL" id="BPLR01002585">
    <property type="protein sequence ID" value="GIX75432.1"/>
    <property type="molecule type" value="Genomic_DNA"/>
</dbReference>
<proteinExistence type="predicted"/>
<evidence type="ECO:0000313" key="1">
    <source>
        <dbReference type="EMBL" id="GIX75432.1"/>
    </source>
</evidence>
<evidence type="ECO:0000313" key="2">
    <source>
        <dbReference type="Proteomes" id="UP001054945"/>
    </source>
</evidence>